<dbReference type="InterPro" id="IPR016160">
    <property type="entry name" value="Ald_DH_CS_CYS"/>
</dbReference>
<dbReference type="InterPro" id="IPR016162">
    <property type="entry name" value="Ald_DH_N"/>
</dbReference>
<comment type="pathway">
    <text evidence="3 18">Amino-acid degradation; L-proline degradation into L-glutamate; L-glutamate from L-proline: step 2/2.</text>
</comment>
<feature type="domain" description="Proline dehydrogenase PutA" evidence="22">
    <location>
        <begin position="80"/>
        <end position="191"/>
    </location>
</feature>
<dbReference type="PIRSF" id="PIRSF000197">
    <property type="entry name" value="Bifunct_PutA"/>
    <property type="match status" value="1"/>
</dbReference>
<dbReference type="GO" id="GO:0004657">
    <property type="term" value="F:proline dehydrogenase activity"/>
    <property type="evidence" value="ECO:0007669"/>
    <property type="project" value="UniProtKB-UniRule"/>
</dbReference>
<evidence type="ECO:0000256" key="4">
    <source>
        <dbReference type="ARBA" id="ARBA00022491"/>
    </source>
</evidence>
<comment type="catalytic activity">
    <reaction evidence="14 18">
        <text>L-glutamate 5-semialdehyde + NAD(+) + H2O = L-glutamate + NADH + 2 H(+)</text>
        <dbReference type="Rhea" id="RHEA:30235"/>
        <dbReference type="ChEBI" id="CHEBI:15377"/>
        <dbReference type="ChEBI" id="CHEBI:15378"/>
        <dbReference type="ChEBI" id="CHEBI:29985"/>
        <dbReference type="ChEBI" id="CHEBI:57540"/>
        <dbReference type="ChEBI" id="CHEBI:57945"/>
        <dbReference type="ChEBI" id="CHEBI:58066"/>
        <dbReference type="EC" id="1.2.1.88"/>
    </reaction>
</comment>
<keyword evidence="12 18" id="KW-0804">Transcription</keyword>
<dbReference type="PANTHER" id="PTHR42862">
    <property type="entry name" value="DELTA-1-PYRROLINE-5-CARBOXYLATE DEHYDROGENASE 1, ISOFORM A-RELATED"/>
    <property type="match status" value="1"/>
</dbReference>
<keyword evidence="5 18" id="KW-0285">Flavoprotein</keyword>
<dbReference type="FunFam" id="3.40.309.10:FF:000005">
    <property type="entry name" value="1-pyrroline-5-carboxylate dehydrogenase 1"/>
    <property type="match status" value="1"/>
</dbReference>
<comment type="cofactor">
    <cofactor evidence="1 18">
        <name>FAD</name>
        <dbReference type="ChEBI" id="CHEBI:57692"/>
    </cofactor>
</comment>
<organism evidence="24 25">
    <name type="scientific">Zoogloea dura</name>
    <dbReference type="NCBI Taxonomy" id="2728840"/>
    <lineage>
        <taxon>Bacteria</taxon>
        <taxon>Pseudomonadati</taxon>
        <taxon>Pseudomonadota</taxon>
        <taxon>Betaproteobacteria</taxon>
        <taxon>Rhodocyclales</taxon>
        <taxon>Zoogloeaceae</taxon>
        <taxon>Zoogloea</taxon>
    </lineage>
</organism>
<dbReference type="Pfam" id="PF18327">
    <property type="entry name" value="PRODH"/>
    <property type="match status" value="1"/>
</dbReference>
<dbReference type="FunFam" id="3.20.20.220:FF:000004">
    <property type="entry name" value="Bifunctional protein PutA"/>
    <property type="match status" value="1"/>
</dbReference>
<dbReference type="InterPro" id="IPR024089">
    <property type="entry name" value="PRODH_PutA_dom_I/II"/>
</dbReference>
<dbReference type="Gene3D" id="1.20.5.550">
    <property type="entry name" value="Single Helix bin"/>
    <property type="match status" value="1"/>
</dbReference>
<evidence type="ECO:0000256" key="2">
    <source>
        <dbReference type="ARBA" id="ARBA00004739"/>
    </source>
</evidence>
<gene>
    <name evidence="24" type="primary">putA</name>
    <name evidence="24" type="ORF">HHL15_20105</name>
</gene>
<evidence type="ECO:0000313" key="24">
    <source>
        <dbReference type="EMBL" id="NML28066.1"/>
    </source>
</evidence>
<comment type="pathway">
    <text evidence="2 18">Amino-acid degradation; L-proline degradation into L-glutamate; L-glutamate from L-proline: step 1/2.</text>
</comment>
<dbReference type="EC" id="1.5.5.2" evidence="18"/>
<keyword evidence="7 18" id="KW-0560">Oxidoreductase</keyword>
<dbReference type="InterPro" id="IPR050485">
    <property type="entry name" value="Proline_metab_enzyme"/>
</dbReference>
<dbReference type="Gene3D" id="3.20.20.220">
    <property type="match status" value="1"/>
</dbReference>
<dbReference type="InterPro" id="IPR016163">
    <property type="entry name" value="Ald_DH_C"/>
</dbReference>
<evidence type="ECO:0000259" key="21">
    <source>
        <dbReference type="Pfam" id="PF01619"/>
    </source>
</evidence>
<evidence type="ECO:0000256" key="10">
    <source>
        <dbReference type="ARBA" id="ARBA00023062"/>
    </source>
</evidence>
<keyword evidence="25" id="KW-1185">Reference proteome</keyword>
<dbReference type="GO" id="GO:0003842">
    <property type="term" value="F:L-glutamate gamma-semialdehyde dehydrogenase activity"/>
    <property type="evidence" value="ECO:0007669"/>
    <property type="project" value="UniProtKB-UniRule"/>
</dbReference>
<evidence type="ECO:0000256" key="7">
    <source>
        <dbReference type="ARBA" id="ARBA00023002"/>
    </source>
</evidence>
<dbReference type="SUPFAM" id="SSF53720">
    <property type="entry name" value="ALDH-like"/>
    <property type="match status" value="1"/>
</dbReference>
<dbReference type="InterPro" id="IPR002872">
    <property type="entry name" value="Proline_DH_dom"/>
</dbReference>
<keyword evidence="8 18" id="KW-0805">Transcription regulation</keyword>
<dbReference type="NCBIfam" id="TIGR01238">
    <property type="entry name" value="D1pyr5carbox3"/>
    <property type="match status" value="1"/>
</dbReference>
<dbReference type="SUPFAM" id="SSF81935">
    <property type="entry name" value="N-terminal domain of bifunctional PutA protein"/>
    <property type="match status" value="1"/>
</dbReference>
<feature type="domain" description="Proline dehydrogenase" evidence="21">
    <location>
        <begin position="211"/>
        <end position="499"/>
    </location>
</feature>
<evidence type="ECO:0000256" key="19">
    <source>
        <dbReference type="PIRSR" id="PIRSR000197-1"/>
    </source>
</evidence>
<dbReference type="GO" id="GO:0003700">
    <property type="term" value="F:DNA-binding transcription factor activity"/>
    <property type="evidence" value="ECO:0007669"/>
    <property type="project" value="InterPro"/>
</dbReference>
<dbReference type="RefSeq" id="WP_169147598.1">
    <property type="nucleotide sequence ID" value="NZ_JABBGA010000021.1"/>
</dbReference>
<keyword evidence="13" id="KW-0511">Multifunctional enzyme</keyword>
<comment type="caution">
    <text evidence="24">The sequence shown here is derived from an EMBL/GenBank/DDBJ whole genome shotgun (WGS) entry which is preliminary data.</text>
</comment>
<dbReference type="Gene3D" id="3.40.309.10">
    <property type="entry name" value="Aldehyde Dehydrogenase, Chain A, domain 2"/>
    <property type="match status" value="1"/>
</dbReference>
<dbReference type="EC" id="1.2.1.88" evidence="18"/>
<evidence type="ECO:0000256" key="18">
    <source>
        <dbReference type="PIRNR" id="PIRNR000197"/>
    </source>
</evidence>
<dbReference type="InterPro" id="IPR025703">
    <property type="entry name" value="Bifunct_PutA"/>
</dbReference>
<evidence type="ECO:0000256" key="5">
    <source>
        <dbReference type="ARBA" id="ARBA00022630"/>
    </source>
</evidence>
<evidence type="ECO:0000256" key="17">
    <source>
        <dbReference type="ARBA" id="ARBA00060911"/>
    </source>
</evidence>
<feature type="active site" evidence="19">
    <location>
        <position position="839"/>
    </location>
</feature>
<accession>A0A848GBC7</accession>
<dbReference type="SUPFAM" id="SSF51730">
    <property type="entry name" value="FAD-linked oxidoreductase"/>
    <property type="match status" value="1"/>
</dbReference>
<evidence type="ECO:0000256" key="12">
    <source>
        <dbReference type="ARBA" id="ARBA00023163"/>
    </source>
</evidence>
<evidence type="ECO:0000256" key="11">
    <source>
        <dbReference type="ARBA" id="ARBA00023125"/>
    </source>
</evidence>
<dbReference type="GO" id="GO:0003677">
    <property type="term" value="F:DNA binding"/>
    <property type="evidence" value="ECO:0007669"/>
    <property type="project" value="UniProtKB-KW"/>
</dbReference>
<protein>
    <recommendedName>
        <fullName evidence="18">Bifunctional protein PutA</fullName>
    </recommendedName>
    <domain>
        <recommendedName>
            <fullName evidence="18">Proline dehydrogenase</fullName>
            <ecNumber evidence="18">1.5.5.2</ecNumber>
        </recommendedName>
        <alternativeName>
            <fullName evidence="18">Proline oxidase</fullName>
        </alternativeName>
    </domain>
    <domain>
        <recommendedName>
            <fullName evidence="18">Delta-1-pyrroline-5-carboxylate dehydrogenase</fullName>
            <shortName evidence="18">P5C dehydrogenase</shortName>
            <ecNumber evidence="18">1.2.1.88</ecNumber>
        </recommendedName>
        <alternativeName>
            <fullName evidence="18">L-glutamate gamma-semialdehyde dehydrogenase</fullName>
        </alternativeName>
    </domain>
</protein>
<evidence type="ECO:0000256" key="13">
    <source>
        <dbReference type="ARBA" id="ARBA00023268"/>
    </source>
</evidence>
<dbReference type="InterPro" id="IPR029041">
    <property type="entry name" value="FAD-linked_oxidoreductase-like"/>
</dbReference>
<dbReference type="AlphaFoldDB" id="A0A848GBC7"/>
<evidence type="ECO:0000256" key="6">
    <source>
        <dbReference type="ARBA" id="ARBA00022827"/>
    </source>
</evidence>
<name>A0A848GBC7_9RHOO</name>
<dbReference type="Proteomes" id="UP000580043">
    <property type="component" value="Unassembled WGS sequence"/>
</dbReference>
<keyword evidence="10 18" id="KW-0642">Proline metabolism</keyword>
<dbReference type="PROSITE" id="PS00070">
    <property type="entry name" value="ALDEHYDE_DEHYDR_CYS"/>
    <property type="match status" value="1"/>
</dbReference>
<dbReference type="PANTHER" id="PTHR42862:SF1">
    <property type="entry name" value="DELTA-1-PYRROLINE-5-CARBOXYLATE DEHYDROGENASE 2, ISOFORM A-RELATED"/>
    <property type="match status" value="1"/>
</dbReference>
<evidence type="ECO:0000256" key="16">
    <source>
        <dbReference type="ARBA" id="ARBA00060889"/>
    </source>
</evidence>
<reference evidence="24 25" key="1">
    <citation type="submission" date="2020-04" db="EMBL/GenBank/DDBJ databases">
        <title>Zoogloea sp. G-4-1-14 isolated from soil.</title>
        <authorList>
            <person name="Dahal R.H."/>
        </authorList>
    </citation>
    <scope>NUCLEOTIDE SEQUENCE [LARGE SCALE GENOMIC DNA]</scope>
    <source>
        <strain evidence="24 25">G-4-1-14</strain>
    </source>
</reference>
<dbReference type="Pfam" id="PF00171">
    <property type="entry name" value="Aldedh"/>
    <property type="match status" value="1"/>
</dbReference>
<comment type="similarity">
    <text evidence="16 18">In the N-terminal section; belongs to the proline dehydrogenase family.</text>
</comment>
<evidence type="ECO:0000256" key="3">
    <source>
        <dbReference type="ARBA" id="ARBA00004786"/>
    </source>
</evidence>
<evidence type="ECO:0000256" key="9">
    <source>
        <dbReference type="ARBA" id="ARBA00023027"/>
    </source>
</evidence>
<dbReference type="UniPathway" id="UPA00261">
    <property type="reaction ID" value="UER00373"/>
</dbReference>
<feature type="domain" description="Aldehyde dehydrogenase" evidence="20">
    <location>
        <begin position="589"/>
        <end position="1023"/>
    </location>
</feature>
<keyword evidence="9 18" id="KW-0520">NAD</keyword>
<evidence type="ECO:0000256" key="15">
    <source>
        <dbReference type="ARBA" id="ARBA00048779"/>
    </source>
</evidence>
<evidence type="ECO:0000259" key="23">
    <source>
        <dbReference type="Pfam" id="PF18327"/>
    </source>
</evidence>
<evidence type="ECO:0000313" key="25">
    <source>
        <dbReference type="Proteomes" id="UP000580043"/>
    </source>
</evidence>
<comment type="function">
    <text evidence="18">Oxidizes proline to glutamate for use as a carbon and nitrogen source.</text>
</comment>
<proteinExistence type="inferred from homology"/>
<dbReference type="GO" id="GO:0009898">
    <property type="term" value="C:cytoplasmic side of plasma membrane"/>
    <property type="evidence" value="ECO:0007669"/>
    <property type="project" value="TreeGrafter"/>
</dbReference>
<dbReference type="Gene3D" id="1.20.5.460">
    <property type="entry name" value="Single helix bin"/>
    <property type="match status" value="1"/>
</dbReference>
<dbReference type="NCBIfam" id="NF008869">
    <property type="entry name" value="PRK11904.1"/>
    <property type="match status" value="1"/>
</dbReference>
<evidence type="ECO:0000256" key="14">
    <source>
        <dbReference type="ARBA" id="ARBA00048142"/>
    </source>
</evidence>
<keyword evidence="4 18" id="KW-0678">Repressor</keyword>
<dbReference type="InterPro" id="IPR005933">
    <property type="entry name" value="PutA_C"/>
</dbReference>
<evidence type="ECO:0000259" key="22">
    <source>
        <dbReference type="Pfam" id="PF14850"/>
    </source>
</evidence>
<dbReference type="InterPro" id="IPR016161">
    <property type="entry name" value="Ald_DH/histidinol_DH"/>
</dbReference>
<keyword evidence="11 18" id="KW-0238">DNA-binding</keyword>
<evidence type="ECO:0000256" key="8">
    <source>
        <dbReference type="ARBA" id="ARBA00023015"/>
    </source>
</evidence>
<dbReference type="Pfam" id="PF01619">
    <property type="entry name" value="Pro_dh"/>
    <property type="match status" value="1"/>
</dbReference>
<evidence type="ECO:0000256" key="1">
    <source>
        <dbReference type="ARBA" id="ARBA00001974"/>
    </source>
</evidence>
<dbReference type="InterPro" id="IPR015590">
    <property type="entry name" value="Aldehyde_DH_dom"/>
</dbReference>
<keyword evidence="6 18" id="KW-0274">FAD</keyword>
<comment type="similarity">
    <text evidence="17 18">In the C-terminal section; belongs to the aldehyde dehydrogenase family.</text>
</comment>
<dbReference type="EMBL" id="JABBGA010000021">
    <property type="protein sequence ID" value="NML28066.1"/>
    <property type="molecule type" value="Genomic_DNA"/>
</dbReference>
<dbReference type="GO" id="GO:0010133">
    <property type="term" value="P:L-proline catabolic process to L-glutamate"/>
    <property type="evidence" value="ECO:0007669"/>
    <property type="project" value="UniProtKB-UniRule"/>
</dbReference>
<dbReference type="InterPro" id="IPR024090">
    <property type="entry name" value="PRODH_PutA_dom_I"/>
</dbReference>
<evidence type="ECO:0000259" key="20">
    <source>
        <dbReference type="Pfam" id="PF00171"/>
    </source>
</evidence>
<dbReference type="Pfam" id="PF14850">
    <property type="entry name" value="Pro_dh-DNA_bdg"/>
    <property type="match status" value="1"/>
</dbReference>
<dbReference type="InterPro" id="IPR041349">
    <property type="entry name" value="PRODH"/>
</dbReference>
<dbReference type="Gene3D" id="3.40.605.10">
    <property type="entry name" value="Aldehyde Dehydrogenase, Chain A, domain 1"/>
    <property type="match status" value="1"/>
</dbReference>
<feature type="active site" evidence="19">
    <location>
        <position position="805"/>
    </location>
</feature>
<comment type="catalytic activity">
    <reaction evidence="15 18">
        <text>L-proline + a quinone = (S)-1-pyrroline-5-carboxylate + a quinol + H(+)</text>
        <dbReference type="Rhea" id="RHEA:23784"/>
        <dbReference type="ChEBI" id="CHEBI:15378"/>
        <dbReference type="ChEBI" id="CHEBI:17388"/>
        <dbReference type="ChEBI" id="CHEBI:24646"/>
        <dbReference type="ChEBI" id="CHEBI:60039"/>
        <dbReference type="ChEBI" id="CHEBI:132124"/>
        <dbReference type="EC" id="1.5.5.2"/>
    </reaction>
</comment>
<sequence length="1226" mass="132028">MSNPSASAARDPVRSQDPVASRLAELRQAVVATTRLPEAECILPLIEQARPAEGQGPLIHQLALDLATEVRQRRRRAGGVDALMNEFALDSSEGVALMCLAEALLRIPDREGRLRLIRDKLLARDWFGHLGHSPSLFVNAAAWSLSLTGRLLEPRDAARLPGVLSRMANRGGELLVREAMDFAMRLVGHQFILGETMEEALERASGGPWTDYLYSFDMLGEAALTSEEAAHYLSAYASAIRLIGAADRGRGVVAGNGISIKLSALHPRYTWLQRRRVMGELVPRVRQLCLLARRYDIGLTIDAEESERLELSLEVLEVLVRDPMLAGWNGLGFVVQAYQKRAPAVIEWMIELARQHRRRLMVRLVKGAYWDAEIKRAQQEGLSDYPVYTRKQHTDVAYLACARRLLAAPDAIFPLFATHNAHTVAALIHEGGVFRHGDYEFQCLHGMGDSLFRQIVAADDPALRRPVRVYAPVGPHRSLLAYLVRRLLENGANSSFVNRIVDARVALSDLLRDPADAAAALGGRPHPAIPLPVDLYAGRPNSRGFDLASPAVRRAFAAALASSREVQVHVFPRVPGVEEGEGKDVDGLLPVRNPARPEEVVGWARFATPDELETALQLAGEAAPQWGATSPAERALCLERTAQALEARTHALVALLVREAGKTIAAGLGEVREAADFCRYYAERLRAGDLEGARPLGPVLAISPWNFPLAIFVGQIAAALAAGNPVLAKPAEQTPLVADQAVALFHAAGVPRRVLQCLPGPGETIGRRLVADERICGVLFTGSTQVARSIHQTLAARGDVPLVAETGGINAMIVDSTALPEQVVADVMVSAFDSAGQRCSALRLLCVQEEIAERVLSLLDGALAELRLGPPDDFSTDVGPLIDSDARLRIQAYVDARRADRCPVLWRSLPDACDTGYFMAPTLVELASPEALRQEVFGPVLHVLRYAARDLDDLLGVIQATGYGLTLGIQSRLDGCVRRIVGQARVGNIYVNRSMIGAVVGVQPFGGEGLSGTGPKAGGPLSLRRLVRGAPDPLPTLARPACPDLGLLIDWLRGHVFADEALRERLLQAAAHYGGVSLAGLSLVLPGPTGESNTLGFHPRGAVLGLADSEGGWLHQLAAVLATGNRLLLPAGGAGEAWCRSLPETLQGRVSVDPQGLAAPFAAALLDLPEAARWRDMLARREGAILPCLEPMPYYPVEWLVVERCVTVNTAATGGNTALMGLSGDC</sequence>
<feature type="domain" description="Proline utilization A proline dehydrogenase N-terminal" evidence="23">
    <location>
        <begin position="25"/>
        <end position="71"/>
    </location>
</feature>
<dbReference type="InterPro" id="IPR024082">
    <property type="entry name" value="PRODH_PutA_dom_II"/>
</dbReference>
<dbReference type="CDD" id="cd07125">
    <property type="entry name" value="ALDH_PutA-P5CDH"/>
    <property type="match status" value="1"/>
</dbReference>